<keyword evidence="6" id="KW-0808">Transferase</keyword>
<proteinExistence type="inferred from homology"/>
<comment type="similarity">
    <text evidence="3">Belongs to the glycosyltransferase 2 family.</text>
</comment>
<evidence type="ECO:0000256" key="12">
    <source>
        <dbReference type="ARBA" id="ARBA00045097"/>
    </source>
</evidence>
<dbReference type="GO" id="GO:0006487">
    <property type="term" value="P:protein N-linked glycosylation"/>
    <property type="evidence" value="ECO:0007669"/>
    <property type="project" value="TreeGrafter"/>
</dbReference>
<name>A0A4P9ZC31_9ASCO</name>
<evidence type="ECO:0000256" key="6">
    <source>
        <dbReference type="ARBA" id="ARBA00022679"/>
    </source>
</evidence>
<dbReference type="Pfam" id="PF00535">
    <property type="entry name" value="Glycos_transf_2"/>
    <property type="match status" value="1"/>
</dbReference>
<evidence type="ECO:0000259" key="14">
    <source>
        <dbReference type="Pfam" id="PF00535"/>
    </source>
</evidence>
<gene>
    <name evidence="15" type="ORF">METBISCDRAFT_16330</name>
</gene>
<dbReference type="GO" id="GO:0004581">
    <property type="term" value="F:dolichyl-phosphate beta-glucosyltransferase activity"/>
    <property type="evidence" value="ECO:0007669"/>
    <property type="project" value="UniProtKB-EC"/>
</dbReference>
<dbReference type="OrthoDB" id="3784at2759"/>
<keyword evidence="11 13" id="KW-0472">Membrane</keyword>
<dbReference type="Proteomes" id="UP000268321">
    <property type="component" value="Unassembled WGS sequence"/>
</dbReference>
<organism evidence="15 16">
    <name type="scientific">Metschnikowia bicuspidata</name>
    <dbReference type="NCBI Taxonomy" id="27322"/>
    <lineage>
        <taxon>Eukaryota</taxon>
        <taxon>Fungi</taxon>
        <taxon>Dikarya</taxon>
        <taxon>Ascomycota</taxon>
        <taxon>Saccharomycotina</taxon>
        <taxon>Pichiomycetes</taxon>
        <taxon>Metschnikowiaceae</taxon>
        <taxon>Metschnikowia</taxon>
    </lineage>
</organism>
<evidence type="ECO:0000256" key="4">
    <source>
        <dbReference type="ARBA" id="ARBA00012583"/>
    </source>
</evidence>
<evidence type="ECO:0000256" key="3">
    <source>
        <dbReference type="ARBA" id="ARBA00006739"/>
    </source>
</evidence>
<keyword evidence="5" id="KW-0328">Glycosyltransferase</keyword>
<evidence type="ECO:0000313" key="16">
    <source>
        <dbReference type="Proteomes" id="UP000268321"/>
    </source>
</evidence>
<dbReference type="SUPFAM" id="SSF53448">
    <property type="entry name" value="Nucleotide-diphospho-sugar transferases"/>
    <property type="match status" value="1"/>
</dbReference>
<evidence type="ECO:0000313" key="15">
    <source>
        <dbReference type="EMBL" id="RKP30426.1"/>
    </source>
</evidence>
<evidence type="ECO:0000256" key="13">
    <source>
        <dbReference type="SAM" id="Phobius"/>
    </source>
</evidence>
<sequence length="334" mass="36970">MASLLLAILYLMTFLLLTYVAVFLLSNRPRPPAPSEGKYKTNDGKGAVYTLPPHITCSTPSPASKTIDVTVVVPSYNETARLGNMLEESVAYLETNHRGKYEIIIVDDGSTDGTGDFALEEASRLGLPPSVLKVVQLRKNRGKGGAVTYGVLHGSGKYILFADADGATQFSDMRKLLAYLRSQPGPAVAVGSRAHMVNTDVLVQRSLLRNFMMYLFRALVYTVGIRGVKDTQCGFKMFSREAAIKIFPHMHTERWIFDVELLILAEAQGILVEEVPVNWQEVGGSKVDLARDSIHMVKDLVVMRMAYALGIYKLDECGRKPQRLYSSEMLDSNI</sequence>
<comment type="pathway">
    <text evidence="2">Protein modification; protein glycosylation.</text>
</comment>
<keyword evidence="8" id="KW-0256">Endoplasmic reticulum</keyword>
<dbReference type="InterPro" id="IPR029044">
    <property type="entry name" value="Nucleotide-diphossugar_trans"/>
</dbReference>
<evidence type="ECO:0000256" key="11">
    <source>
        <dbReference type="ARBA" id="ARBA00023136"/>
    </source>
</evidence>
<dbReference type="AlphaFoldDB" id="A0A4P9ZC31"/>
<dbReference type="InterPro" id="IPR001173">
    <property type="entry name" value="Glyco_trans_2-like"/>
</dbReference>
<keyword evidence="16" id="KW-1185">Reference proteome</keyword>
<protein>
    <recommendedName>
        <fullName evidence="4">dolichyl-phosphate beta-glucosyltransferase</fullName>
        <ecNumber evidence="4">2.4.1.117</ecNumber>
    </recommendedName>
</protein>
<dbReference type="InterPro" id="IPR035518">
    <property type="entry name" value="DPG_synthase"/>
</dbReference>
<feature type="domain" description="Glycosyltransferase 2-like" evidence="14">
    <location>
        <begin position="70"/>
        <end position="247"/>
    </location>
</feature>
<keyword evidence="7 13" id="KW-0812">Transmembrane</keyword>
<dbReference type="CDD" id="cd04188">
    <property type="entry name" value="DPG_synthase"/>
    <property type="match status" value="1"/>
</dbReference>
<reference evidence="16" key="1">
    <citation type="journal article" date="2018" name="Nat. Microbiol.">
        <title>Leveraging single-cell genomics to expand the fungal tree of life.</title>
        <authorList>
            <person name="Ahrendt S.R."/>
            <person name="Quandt C.A."/>
            <person name="Ciobanu D."/>
            <person name="Clum A."/>
            <person name="Salamov A."/>
            <person name="Andreopoulos B."/>
            <person name="Cheng J.F."/>
            <person name="Woyke T."/>
            <person name="Pelin A."/>
            <person name="Henrissat B."/>
            <person name="Reynolds N.K."/>
            <person name="Benny G.L."/>
            <person name="Smith M.E."/>
            <person name="James T.Y."/>
            <person name="Grigoriev I.V."/>
        </authorList>
    </citation>
    <scope>NUCLEOTIDE SEQUENCE [LARGE SCALE GENOMIC DNA]</scope>
    <source>
        <strain evidence="16">Baker2002</strain>
    </source>
</reference>
<accession>A0A4P9ZC31</accession>
<dbReference type="Gene3D" id="3.90.550.10">
    <property type="entry name" value="Spore Coat Polysaccharide Biosynthesis Protein SpsA, Chain A"/>
    <property type="match status" value="1"/>
</dbReference>
<evidence type="ECO:0000256" key="10">
    <source>
        <dbReference type="ARBA" id="ARBA00022989"/>
    </source>
</evidence>
<feature type="transmembrane region" description="Helical" evidence="13">
    <location>
        <begin position="6"/>
        <end position="25"/>
    </location>
</feature>
<keyword evidence="10 13" id="KW-1133">Transmembrane helix</keyword>
<dbReference type="EC" id="2.4.1.117" evidence="4"/>
<evidence type="ECO:0000256" key="1">
    <source>
        <dbReference type="ARBA" id="ARBA00004389"/>
    </source>
</evidence>
<evidence type="ECO:0000256" key="8">
    <source>
        <dbReference type="ARBA" id="ARBA00022824"/>
    </source>
</evidence>
<evidence type="ECO:0000256" key="9">
    <source>
        <dbReference type="ARBA" id="ARBA00022968"/>
    </source>
</evidence>
<comment type="subcellular location">
    <subcellularLocation>
        <location evidence="1">Endoplasmic reticulum membrane</location>
        <topology evidence="1">Single-pass membrane protein</topology>
    </subcellularLocation>
</comment>
<dbReference type="PANTHER" id="PTHR10859:SF91">
    <property type="entry name" value="DOLICHYL-PHOSPHATE BETA-GLUCOSYLTRANSFERASE"/>
    <property type="match status" value="1"/>
</dbReference>
<dbReference type="EMBL" id="ML004459">
    <property type="protein sequence ID" value="RKP30426.1"/>
    <property type="molecule type" value="Genomic_DNA"/>
</dbReference>
<evidence type="ECO:0000256" key="7">
    <source>
        <dbReference type="ARBA" id="ARBA00022692"/>
    </source>
</evidence>
<dbReference type="GO" id="GO:0005789">
    <property type="term" value="C:endoplasmic reticulum membrane"/>
    <property type="evidence" value="ECO:0007669"/>
    <property type="project" value="UniProtKB-SubCell"/>
</dbReference>
<dbReference type="PANTHER" id="PTHR10859">
    <property type="entry name" value="GLYCOSYL TRANSFERASE"/>
    <property type="match status" value="1"/>
</dbReference>
<evidence type="ECO:0000256" key="5">
    <source>
        <dbReference type="ARBA" id="ARBA00022676"/>
    </source>
</evidence>
<evidence type="ECO:0000256" key="2">
    <source>
        <dbReference type="ARBA" id="ARBA00004922"/>
    </source>
</evidence>
<keyword evidence="9" id="KW-0735">Signal-anchor</keyword>
<comment type="catalytic activity">
    <reaction evidence="12">
        <text>a di-trans,poly-cis-dolichyl phosphate + UDP-alpha-D-glucose = a di-trans,poly-cis-dolichyl beta-D-glucosyl phosphate + UDP</text>
        <dbReference type="Rhea" id="RHEA:15401"/>
        <dbReference type="Rhea" id="RHEA-COMP:19498"/>
        <dbReference type="Rhea" id="RHEA-COMP:19502"/>
        <dbReference type="ChEBI" id="CHEBI:57525"/>
        <dbReference type="ChEBI" id="CHEBI:57683"/>
        <dbReference type="ChEBI" id="CHEBI:58223"/>
        <dbReference type="ChEBI" id="CHEBI:58885"/>
        <dbReference type="EC" id="2.4.1.117"/>
    </reaction>
    <physiologicalReaction direction="left-to-right" evidence="12">
        <dbReference type="Rhea" id="RHEA:15402"/>
    </physiologicalReaction>
</comment>